<accession>A0A0A9SWI5</accession>
<organism evidence="1">
    <name type="scientific">Arundo donax</name>
    <name type="common">Giant reed</name>
    <name type="synonym">Donax arundinaceus</name>
    <dbReference type="NCBI Taxonomy" id="35708"/>
    <lineage>
        <taxon>Eukaryota</taxon>
        <taxon>Viridiplantae</taxon>
        <taxon>Streptophyta</taxon>
        <taxon>Embryophyta</taxon>
        <taxon>Tracheophyta</taxon>
        <taxon>Spermatophyta</taxon>
        <taxon>Magnoliopsida</taxon>
        <taxon>Liliopsida</taxon>
        <taxon>Poales</taxon>
        <taxon>Poaceae</taxon>
        <taxon>PACMAD clade</taxon>
        <taxon>Arundinoideae</taxon>
        <taxon>Arundineae</taxon>
        <taxon>Arundo</taxon>
    </lineage>
</organism>
<dbReference type="AlphaFoldDB" id="A0A0A9SWI5"/>
<name>A0A0A9SWI5_ARUDO</name>
<reference evidence="1" key="1">
    <citation type="submission" date="2014-09" db="EMBL/GenBank/DDBJ databases">
        <authorList>
            <person name="Magalhaes I.L.F."/>
            <person name="Oliveira U."/>
            <person name="Santos F.R."/>
            <person name="Vidigal T.H.D.A."/>
            <person name="Brescovit A.D."/>
            <person name="Santos A.J."/>
        </authorList>
    </citation>
    <scope>NUCLEOTIDE SEQUENCE</scope>
    <source>
        <tissue evidence="1">Shoot tissue taken approximately 20 cm above the soil surface</tissue>
    </source>
</reference>
<evidence type="ECO:0000313" key="1">
    <source>
        <dbReference type="EMBL" id="JAD62458.1"/>
    </source>
</evidence>
<dbReference type="EMBL" id="GBRH01235437">
    <property type="protein sequence ID" value="JAD62458.1"/>
    <property type="molecule type" value="Transcribed_RNA"/>
</dbReference>
<sequence>MSHHHLERTTLRPPEMLKCLLVNVH</sequence>
<proteinExistence type="predicted"/>
<protein>
    <submittedName>
        <fullName evidence="1">Uncharacterized protein</fullName>
    </submittedName>
</protein>
<reference evidence="1" key="2">
    <citation type="journal article" date="2015" name="Data Brief">
        <title>Shoot transcriptome of the giant reed, Arundo donax.</title>
        <authorList>
            <person name="Barrero R.A."/>
            <person name="Guerrero F.D."/>
            <person name="Moolhuijzen P."/>
            <person name="Goolsby J.A."/>
            <person name="Tidwell J."/>
            <person name="Bellgard S.E."/>
            <person name="Bellgard M.I."/>
        </authorList>
    </citation>
    <scope>NUCLEOTIDE SEQUENCE</scope>
    <source>
        <tissue evidence="1">Shoot tissue taken approximately 20 cm above the soil surface</tissue>
    </source>
</reference>